<organism evidence="2">
    <name type="scientific">marine metagenome</name>
    <dbReference type="NCBI Taxonomy" id="408172"/>
    <lineage>
        <taxon>unclassified sequences</taxon>
        <taxon>metagenomes</taxon>
        <taxon>ecological metagenomes</taxon>
    </lineage>
</organism>
<evidence type="ECO:0000313" key="2">
    <source>
        <dbReference type="EMBL" id="SVA27356.1"/>
    </source>
</evidence>
<feature type="region of interest" description="Disordered" evidence="1">
    <location>
        <begin position="1"/>
        <end position="23"/>
    </location>
</feature>
<name>A0A381UGP6_9ZZZZ</name>
<reference evidence="2" key="1">
    <citation type="submission" date="2018-05" db="EMBL/GenBank/DDBJ databases">
        <authorList>
            <person name="Lanie J.A."/>
            <person name="Ng W.-L."/>
            <person name="Kazmierczak K.M."/>
            <person name="Andrzejewski T.M."/>
            <person name="Davidsen T.M."/>
            <person name="Wayne K.J."/>
            <person name="Tettelin H."/>
            <person name="Glass J.I."/>
            <person name="Rusch D."/>
            <person name="Podicherti R."/>
            <person name="Tsui H.-C.T."/>
            <person name="Winkler M.E."/>
        </authorList>
    </citation>
    <scope>NUCLEOTIDE SEQUENCE</scope>
</reference>
<gene>
    <name evidence="2" type="ORF">METZ01_LOCUS80210</name>
</gene>
<dbReference type="AlphaFoldDB" id="A0A381UGP6"/>
<feature type="compositionally biased region" description="Low complexity" evidence="1">
    <location>
        <begin position="11"/>
        <end position="23"/>
    </location>
</feature>
<dbReference type="EMBL" id="UINC01006410">
    <property type="protein sequence ID" value="SVA27356.1"/>
    <property type="molecule type" value="Genomic_DNA"/>
</dbReference>
<evidence type="ECO:0000256" key="1">
    <source>
        <dbReference type="SAM" id="MobiDB-lite"/>
    </source>
</evidence>
<protein>
    <submittedName>
        <fullName evidence="2">Uncharacterized protein</fullName>
    </submittedName>
</protein>
<proteinExistence type="predicted"/>
<sequence length="62" mass="6816">MDIEAVQTRLAAQQKTTATAKGTVPAAQKIWINSNCCRKNSKQTSEQKQKSSTQEPANSNKH</sequence>
<feature type="compositionally biased region" description="Low complexity" evidence="1">
    <location>
        <begin position="42"/>
        <end position="55"/>
    </location>
</feature>
<feature type="region of interest" description="Disordered" evidence="1">
    <location>
        <begin position="38"/>
        <end position="62"/>
    </location>
</feature>
<accession>A0A381UGP6</accession>